<feature type="compositionally biased region" description="Polar residues" evidence="1">
    <location>
        <begin position="16"/>
        <end position="41"/>
    </location>
</feature>
<sequence>MIAALMGATAPGLAEETNSPDMSSILQGEQQPADQALTSLAQEPAMSTLLSLDPPEVAPTLAQATGSDQFGDSFSPSEDLQQLLNDLAPLVDTRTPRPTPGSTFGTQGKRVWNAFVRESLGCWGLGESLSDQGGHIGIIHSCSLTFLSQAPLHSGVT</sequence>
<organism evidence="2 3">
    <name type="scientific">Prochlorothrix hollandica PCC 9006 = CALU 1027</name>
    <dbReference type="NCBI Taxonomy" id="317619"/>
    <lineage>
        <taxon>Bacteria</taxon>
        <taxon>Bacillati</taxon>
        <taxon>Cyanobacteriota</taxon>
        <taxon>Cyanophyceae</taxon>
        <taxon>Prochlorotrichales</taxon>
        <taxon>Prochlorotrichaceae</taxon>
        <taxon>Prochlorothrix</taxon>
    </lineage>
</organism>
<feature type="region of interest" description="Disordered" evidence="1">
    <location>
        <begin position="1"/>
        <end position="41"/>
    </location>
</feature>
<dbReference type="EMBL" id="AJTX02000004">
    <property type="protein sequence ID" value="KKJ00064.1"/>
    <property type="molecule type" value="Genomic_DNA"/>
</dbReference>
<comment type="caution">
    <text evidence="2">The sequence shown here is derived from an EMBL/GenBank/DDBJ whole genome shotgun (WGS) entry which is preliminary data.</text>
</comment>
<name>A0A0M2PZD8_PROHO</name>
<protein>
    <submittedName>
        <fullName evidence="2">Uncharacterized protein</fullName>
    </submittedName>
</protein>
<evidence type="ECO:0000256" key="1">
    <source>
        <dbReference type="SAM" id="MobiDB-lite"/>
    </source>
</evidence>
<gene>
    <name evidence="2" type="ORF">PROH_09920</name>
</gene>
<keyword evidence="3" id="KW-1185">Reference proteome</keyword>
<dbReference type="AlphaFoldDB" id="A0A0M2PZD8"/>
<evidence type="ECO:0000313" key="2">
    <source>
        <dbReference type="EMBL" id="KKJ00064.1"/>
    </source>
</evidence>
<feature type="non-terminal residue" evidence="2">
    <location>
        <position position="157"/>
    </location>
</feature>
<proteinExistence type="predicted"/>
<reference evidence="2" key="1">
    <citation type="submission" date="2012-04" db="EMBL/GenBank/DDBJ databases">
        <authorList>
            <person name="Borisov I.G."/>
            <person name="Ivanikova N.V."/>
            <person name="Pinevich A.V."/>
        </authorList>
    </citation>
    <scope>NUCLEOTIDE SEQUENCE</scope>
    <source>
        <strain evidence="2">CALU 1027</strain>
    </source>
</reference>
<accession>A0A0M2PZD8</accession>
<evidence type="ECO:0000313" key="3">
    <source>
        <dbReference type="Proteomes" id="UP000034681"/>
    </source>
</evidence>
<dbReference type="Proteomes" id="UP000034681">
    <property type="component" value="Unassembled WGS sequence"/>
</dbReference>